<dbReference type="PANTHER" id="PTHR47939:SF11">
    <property type="entry name" value="TETRATRICOPEPTIDE-LIKE HELICAL DOMAIN SUPERFAMILY"/>
    <property type="match status" value="1"/>
</dbReference>
<name>A0A811PMA9_9POAL</name>
<keyword evidence="2" id="KW-0677">Repeat</keyword>
<dbReference type="NCBIfam" id="TIGR00756">
    <property type="entry name" value="PPR"/>
    <property type="match status" value="2"/>
</dbReference>
<keyword evidence="6" id="KW-1185">Reference proteome</keyword>
<dbReference type="Gene3D" id="1.25.40.10">
    <property type="entry name" value="Tetratricopeptide repeat domain"/>
    <property type="match status" value="2"/>
</dbReference>
<dbReference type="Pfam" id="PF13041">
    <property type="entry name" value="PPR_2"/>
    <property type="match status" value="1"/>
</dbReference>
<evidence type="ECO:0000256" key="3">
    <source>
        <dbReference type="ARBA" id="ARBA00022946"/>
    </source>
</evidence>
<gene>
    <name evidence="5" type="ORF">NCGR_LOCUS32688</name>
</gene>
<accession>A0A811PMA9</accession>
<dbReference type="Proteomes" id="UP000604825">
    <property type="component" value="Unassembled WGS sequence"/>
</dbReference>
<dbReference type="InterPro" id="IPR011990">
    <property type="entry name" value="TPR-like_helical_dom_sf"/>
</dbReference>
<evidence type="ECO:0008006" key="7">
    <source>
        <dbReference type="Google" id="ProtNLM"/>
    </source>
</evidence>
<protein>
    <recommendedName>
        <fullName evidence="7">Pentatricopeptide repeat-containing protein</fullName>
    </recommendedName>
</protein>
<evidence type="ECO:0000313" key="6">
    <source>
        <dbReference type="Proteomes" id="UP000604825"/>
    </source>
</evidence>
<sequence length="417" mass="44753">MASAALCRSPSLLSRRHLLVRLLSTQTQLATPPTPTTPADLSRLKSSIRDAATSPDALATLFLSGLPHPAFLADRPLFALSVHRLASAGRRDLVASVLSSSLTALPSPHPSEGFLLRLISPTPPPACPTTPSPSSASSTCPPTAPLSALLSAYHDNRLYDRAVRAFKTLPADLGIKPGLVSHNVLLKALVASADVAAARTAFDEMPDTAGVQPDIISCNEILKGYLNAGDDAAFDQLVKEITGPKRRLKPNVGTYNLRMALLCSKGRSFEAEELLDAMGANGVPPNRSSFNTVIKGLCNEGEVGAAMALFKRMPEVPRQNSKGVSPNFETYIMLLEALVNKSLFDPALEVCKECLRNKWAPPFQAVKGLVQGLLKSRKAKHAREVLMAMRKAVKGDAKQEWIKVEAQFPMLLADKKA</sequence>
<comment type="caution">
    <text evidence="5">The sequence shown here is derived from an EMBL/GenBank/DDBJ whole genome shotgun (WGS) entry which is preliminary data.</text>
</comment>
<comment type="similarity">
    <text evidence="1">Belongs to the PPR family. P subfamily.</text>
</comment>
<dbReference type="PANTHER" id="PTHR47939">
    <property type="entry name" value="MEMBRANE-ASSOCIATED SALT-INDUCIBLE PROTEIN-LIKE"/>
    <property type="match status" value="1"/>
</dbReference>
<keyword evidence="3" id="KW-0809">Transit peptide</keyword>
<organism evidence="5 6">
    <name type="scientific">Miscanthus lutarioriparius</name>
    <dbReference type="NCBI Taxonomy" id="422564"/>
    <lineage>
        <taxon>Eukaryota</taxon>
        <taxon>Viridiplantae</taxon>
        <taxon>Streptophyta</taxon>
        <taxon>Embryophyta</taxon>
        <taxon>Tracheophyta</taxon>
        <taxon>Spermatophyta</taxon>
        <taxon>Magnoliopsida</taxon>
        <taxon>Liliopsida</taxon>
        <taxon>Poales</taxon>
        <taxon>Poaceae</taxon>
        <taxon>PACMAD clade</taxon>
        <taxon>Panicoideae</taxon>
        <taxon>Andropogonodae</taxon>
        <taxon>Andropogoneae</taxon>
        <taxon>Saccharinae</taxon>
        <taxon>Miscanthus</taxon>
    </lineage>
</organism>
<dbReference type="InterPro" id="IPR050667">
    <property type="entry name" value="PPR-containing_protein"/>
</dbReference>
<feature type="repeat" description="PPR" evidence="4">
    <location>
        <begin position="251"/>
        <end position="285"/>
    </location>
</feature>
<dbReference type="AlphaFoldDB" id="A0A811PMA9"/>
<evidence type="ECO:0000256" key="4">
    <source>
        <dbReference type="PROSITE-ProRule" id="PRU00708"/>
    </source>
</evidence>
<feature type="repeat" description="PPR" evidence="4">
    <location>
        <begin position="286"/>
        <end position="316"/>
    </location>
</feature>
<dbReference type="PROSITE" id="PS51375">
    <property type="entry name" value="PPR"/>
    <property type="match status" value="2"/>
</dbReference>
<evidence type="ECO:0000256" key="1">
    <source>
        <dbReference type="ARBA" id="ARBA00007626"/>
    </source>
</evidence>
<proteinExistence type="inferred from homology"/>
<evidence type="ECO:0000313" key="5">
    <source>
        <dbReference type="EMBL" id="CAD6248801.1"/>
    </source>
</evidence>
<dbReference type="EMBL" id="CAJGYO010000008">
    <property type="protein sequence ID" value="CAD6248801.1"/>
    <property type="molecule type" value="Genomic_DNA"/>
</dbReference>
<evidence type="ECO:0000256" key="2">
    <source>
        <dbReference type="ARBA" id="ARBA00022737"/>
    </source>
</evidence>
<reference evidence="5" key="1">
    <citation type="submission" date="2020-10" db="EMBL/GenBank/DDBJ databases">
        <authorList>
            <person name="Han B."/>
            <person name="Lu T."/>
            <person name="Zhao Q."/>
            <person name="Huang X."/>
            <person name="Zhao Y."/>
        </authorList>
    </citation>
    <scope>NUCLEOTIDE SEQUENCE</scope>
</reference>
<dbReference type="OrthoDB" id="185373at2759"/>
<dbReference type="InterPro" id="IPR002885">
    <property type="entry name" value="PPR_rpt"/>
</dbReference>